<reference evidence="1 2" key="1">
    <citation type="submission" date="2015-07" db="EMBL/GenBank/DDBJ databases">
        <authorList>
            <person name="Noorani M."/>
        </authorList>
    </citation>
    <scope>NUCLEOTIDE SEQUENCE [LARGE SCALE GENOMIC DNA]</scope>
    <source>
        <strain evidence="1 2">KCTC 42284</strain>
    </source>
</reference>
<proteinExistence type="predicted"/>
<accession>A0A0K0Y0J8</accession>
<dbReference type="AlphaFoldDB" id="A0A0K0Y0J8"/>
<evidence type="ECO:0000313" key="2">
    <source>
        <dbReference type="Proteomes" id="UP000066624"/>
    </source>
</evidence>
<dbReference type="RefSeq" id="WP_049726883.1">
    <property type="nucleotide sequence ID" value="NZ_CP012154.1"/>
</dbReference>
<dbReference type="STRING" id="1579979.WM2015_3044"/>
<keyword evidence="2" id="KW-1185">Reference proteome</keyword>
<evidence type="ECO:0000313" key="1">
    <source>
        <dbReference type="EMBL" id="AKS43396.1"/>
    </source>
</evidence>
<dbReference type="KEGG" id="wma:WM2015_3044"/>
<gene>
    <name evidence="1" type="ORF">WM2015_3044</name>
</gene>
<organism evidence="1 2">
    <name type="scientific">Wenzhouxiangella marina</name>
    <dbReference type="NCBI Taxonomy" id="1579979"/>
    <lineage>
        <taxon>Bacteria</taxon>
        <taxon>Pseudomonadati</taxon>
        <taxon>Pseudomonadota</taxon>
        <taxon>Gammaproteobacteria</taxon>
        <taxon>Chromatiales</taxon>
        <taxon>Wenzhouxiangellaceae</taxon>
        <taxon>Wenzhouxiangella</taxon>
    </lineage>
</organism>
<dbReference type="Proteomes" id="UP000066624">
    <property type="component" value="Chromosome"/>
</dbReference>
<protein>
    <submittedName>
        <fullName evidence="1">Uncharacterized protein</fullName>
    </submittedName>
</protein>
<dbReference type="OrthoDB" id="9153427at2"/>
<dbReference type="EMBL" id="CP012154">
    <property type="protein sequence ID" value="AKS43396.1"/>
    <property type="molecule type" value="Genomic_DNA"/>
</dbReference>
<sequence length="188" mass="21231">MTSINPPRSTFVTIIAWLGIVFSGFTFVIGILQNLMLHLFMPLEDFRAQMSDQVMEQLPRSALLLLEHFEFLFAFVLVISLAMLITSNGLLKRQNWARWAFIGFLLLGIVWNIGGLVMQQSFVAQLQIPADVPSEFDLHFGIMMNVIRAMSVIFALALSLLCCWMAWKLSSPAIAAEFIDVRHPQARG</sequence>
<name>A0A0K0Y0J8_9GAMM</name>